<reference evidence="1" key="1">
    <citation type="submission" date="2017-03" db="EMBL/GenBank/DDBJ databases">
        <title>Genome analysis of strain PAMC 26510.</title>
        <authorList>
            <person name="Oh H.-M."/>
            <person name="Yang J.-A."/>
        </authorList>
    </citation>
    <scope>NUCLEOTIDE SEQUENCE [LARGE SCALE GENOMIC DNA]</scope>
    <source>
        <strain evidence="1">PAMC 26510</strain>
    </source>
</reference>
<organism evidence="1">
    <name type="scientific">Caballeronia sordidicola</name>
    <name type="common">Burkholderia sordidicola</name>
    <dbReference type="NCBI Taxonomy" id="196367"/>
    <lineage>
        <taxon>Bacteria</taxon>
        <taxon>Pseudomonadati</taxon>
        <taxon>Pseudomonadota</taxon>
        <taxon>Betaproteobacteria</taxon>
        <taxon>Burkholderiales</taxon>
        <taxon>Burkholderiaceae</taxon>
        <taxon>Caballeronia</taxon>
    </lineage>
</organism>
<name>A0A242MTE7_CABSO</name>
<comment type="caution">
    <text evidence="1">The sequence shown here is derived from an EMBL/GenBank/DDBJ whole genome shotgun (WGS) entry which is preliminary data.</text>
</comment>
<gene>
    <name evidence="1" type="ORF">PAMC26510_16080</name>
</gene>
<protein>
    <submittedName>
        <fullName evidence="1">Uncharacterized protein</fullName>
    </submittedName>
</protein>
<dbReference type="Proteomes" id="UP000194546">
    <property type="component" value="Unassembled WGS sequence"/>
</dbReference>
<evidence type="ECO:0000313" key="1">
    <source>
        <dbReference type="EMBL" id="OTP74527.1"/>
    </source>
</evidence>
<dbReference type="AlphaFoldDB" id="A0A242MTE7"/>
<accession>A0A242MTE7</accession>
<sequence>MVAIGAHVNGIGANGRSVGGTTATTVMAGATKETGTAETITIKPVCFDEFFVVLKISKVPRCRTHALK</sequence>
<proteinExistence type="predicted"/>
<dbReference type="EMBL" id="NBTY01000082">
    <property type="protein sequence ID" value="OTP74527.1"/>
    <property type="molecule type" value="Genomic_DNA"/>
</dbReference>